<dbReference type="GO" id="GO:0004497">
    <property type="term" value="F:monooxygenase activity"/>
    <property type="evidence" value="ECO:0007669"/>
    <property type="project" value="UniProtKB-KW"/>
</dbReference>
<evidence type="ECO:0000256" key="5">
    <source>
        <dbReference type="ARBA" id="ARBA00023033"/>
    </source>
</evidence>
<evidence type="ECO:0000256" key="1">
    <source>
        <dbReference type="ARBA" id="ARBA00001974"/>
    </source>
</evidence>
<proteinExistence type="predicted"/>
<dbReference type="InterPro" id="IPR002938">
    <property type="entry name" value="FAD-bd"/>
</dbReference>
<evidence type="ECO:0000313" key="9">
    <source>
        <dbReference type="EMBL" id="RMZ74434.1"/>
    </source>
</evidence>
<keyword evidence="4" id="KW-0560">Oxidoreductase</keyword>
<keyword evidence="10" id="KW-1185">Reference proteome</keyword>
<keyword evidence="2" id="KW-0285">Flavoprotein</keyword>
<dbReference type="InterPro" id="IPR036188">
    <property type="entry name" value="FAD/NAD-bd_sf"/>
</dbReference>
<dbReference type="Pfam" id="PF01494">
    <property type="entry name" value="FAD_binding_3"/>
    <property type="match status" value="1"/>
</dbReference>
<feature type="domain" description="Luciferase" evidence="8">
    <location>
        <begin position="179"/>
        <end position="240"/>
    </location>
</feature>
<feature type="transmembrane region" description="Helical" evidence="6">
    <location>
        <begin position="22"/>
        <end position="40"/>
    </location>
</feature>
<keyword evidence="6" id="KW-1133">Transmembrane helix</keyword>
<sequence length="639" mass="71536">MYRFHPGPSVARIRRPSIVGKMTAQYIFAGIAAAGIAFWFDFTSWKSAGTGGTPPTLEGYLKIRRWGLYLLYTRQNLLDPSPLPDSGNSYINPQKIPDRVGSRPGLTRWTLPQRQFPEDITPAASTTLHSLMQAFAGTAPYSQYIETRPSKTEGGTGPAIYVKPDVKTINPVAHKIFYEIAHVHPAENSLHVYVSPQDAKLVMKKGWGQRFPVTWIAPPSWIMVYAPRNEDEVEIVREIVLIIGAGPAGCALAHGLKKAGIPFSIYDKGADVYRHRHWAFTLGWARPFLFGLIPEELSAQINTCQVDPYVDCAAIGEDRIVIYNGQTREEAFAFPAPNAREINIRKLRILLAEQLNVQYGKSFSHYEMKEDGGVKVYFEDGSSDEGDVLIGIDGAMSKVRRCLLPHQGEMETLPFALMNFNASYTAEQALFIKERLHKLVDIAIHPAGHYIRANVLDMPDEKNPSTWTFQILTTWPLKYVEDYDNDTDRLKRLKAHVKRDGWAEPYKSAIEWIPEDTAVLRDGLKIWKTVPWDNHSGRVTLCGDAAHAMTFHRGQGANNAFYSAHCLVEALKSVQDGSATLRDAISAYDESIWKRGANEVQISKAQSFFTHDGLDNFINSPVMKLGTKPSHNAKSAGYE</sequence>
<protein>
    <submittedName>
        <fullName evidence="9">FAD binding domain-containing</fullName>
    </submittedName>
</protein>
<evidence type="ECO:0000256" key="2">
    <source>
        <dbReference type="ARBA" id="ARBA00022630"/>
    </source>
</evidence>
<dbReference type="Gene3D" id="3.50.50.60">
    <property type="entry name" value="FAD/NAD(P)-binding domain"/>
    <property type="match status" value="1"/>
</dbReference>
<organism evidence="9 10">
    <name type="scientific">Pyrenophora seminiperda CCB06</name>
    <dbReference type="NCBI Taxonomy" id="1302712"/>
    <lineage>
        <taxon>Eukaryota</taxon>
        <taxon>Fungi</taxon>
        <taxon>Dikarya</taxon>
        <taxon>Ascomycota</taxon>
        <taxon>Pezizomycotina</taxon>
        <taxon>Dothideomycetes</taxon>
        <taxon>Pleosporomycetidae</taxon>
        <taxon>Pleosporales</taxon>
        <taxon>Pleosporineae</taxon>
        <taxon>Pleosporaceae</taxon>
        <taxon>Pyrenophora</taxon>
    </lineage>
</organism>
<accession>A0A3M7MJ94</accession>
<keyword evidence="3" id="KW-0274">FAD</keyword>
<dbReference type="AlphaFoldDB" id="A0A3M7MJ94"/>
<dbReference type="Proteomes" id="UP000265663">
    <property type="component" value="Unassembled WGS sequence"/>
</dbReference>
<comment type="cofactor">
    <cofactor evidence="1">
        <name>FAD</name>
        <dbReference type="ChEBI" id="CHEBI:57692"/>
    </cofactor>
</comment>
<dbReference type="PANTHER" id="PTHR47178:SF2">
    <property type="entry name" value="FAD-BINDING DOMAIN-CONTAINING PROTEIN"/>
    <property type="match status" value="1"/>
</dbReference>
<evidence type="ECO:0000259" key="8">
    <source>
        <dbReference type="Pfam" id="PF17648"/>
    </source>
</evidence>
<feature type="domain" description="FAD-binding" evidence="7">
    <location>
        <begin position="371"/>
        <end position="589"/>
    </location>
</feature>
<evidence type="ECO:0000259" key="7">
    <source>
        <dbReference type="Pfam" id="PF01494"/>
    </source>
</evidence>
<dbReference type="EMBL" id="KE747844">
    <property type="protein sequence ID" value="RMZ74434.1"/>
    <property type="molecule type" value="Genomic_DNA"/>
</dbReference>
<evidence type="ECO:0000256" key="4">
    <source>
        <dbReference type="ARBA" id="ARBA00023002"/>
    </source>
</evidence>
<reference evidence="9 10" key="1">
    <citation type="journal article" date="2014" name="PLoS ONE">
        <title>De novo Genome Assembly of the Fungal Plant Pathogen Pyrenophora semeniperda.</title>
        <authorList>
            <person name="Soliai M.M."/>
            <person name="Meyer S.E."/>
            <person name="Udall J.A."/>
            <person name="Elzinga D.E."/>
            <person name="Hermansen R.A."/>
            <person name="Bodily P.M."/>
            <person name="Hart A.A."/>
            <person name="Coleman C.E."/>
        </authorList>
    </citation>
    <scope>NUCLEOTIDE SEQUENCE [LARGE SCALE GENOMIC DNA]</scope>
    <source>
        <strain evidence="9 10">CCB06</strain>
        <tissue evidence="9">Mycelium</tissue>
    </source>
</reference>
<dbReference type="GO" id="GO:0071949">
    <property type="term" value="F:FAD binding"/>
    <property type="evidence" value="ECO:0007669"/>
    <property type="project" value="InterPro"/>
</dbReference>
<dbReference type="PANTHER" id="PTHR47178">
    <property type="entry name" value="MONOOXYGENASE, FAD-BINDING"/>
    <property type="match status" value="1"/>
</dbReference>
<gene>
    <name evidence="9" type="ORF">GMOD_00003471</name>
</gene>
<keyword evidence="6" id="KW-0472">Membrane</keyword>
<dbReference type="SUPFAM" id="SSF51905">
    <property type="entry name" value="FAD/NAD(P)-binding domain"/>
    <property type="match status" value="1"/>
</dbReference>
<evidence type="ECO:0000313" key="10">
    <source>
        <dbReference type="Proteomes" id="UP000265663"/>
    </source>
</evidence>
<dbReference type="PRINTS" id="PR00420">
    <property type="entry name" value="RNGMNOXGNASE"/>
</dbReference>
<keyword evidence="5" id="KW-0503">Monooxygenase</keyword>
<evidence type="ECO:0000256" key="6">
    <source>
        <dbReference type="SAM" id="Phobius"/>
    </source>
</evidence>
<dbReference type="Pfam" id="PF17648">
    <property type="entry name" value="Luciferase"/>
    <property type="match status" value="1"/>
</dbReference>
<evidence type="ECO:0000256" key="3">
    <source>
        <dbReference type="ARBA" id="ARBA00022827"/>
    </source>
</evidence>
<name>A0A3M7MJ94_9PLEO</name>
<dbReference type="OrthoDB" id="47494at2759"/>
<keyword evidence="6" id="KW-0812">Transmembrane</keyword>
<dbReference type="InterPro" id="IPR040841">
    <property type="entry name" value="Luciferase_dom"/>
</dbReference>